<accession>A0A074X7Z4</accession>
<organism evidence="4 5">
    <name type="scientific">Aureobasidium pullulans EXF-150</name>
    <dbReference type="NCBI Taxonomy" id="1043002"/>
    <lineage>
        <taxon>Eukaryota</taxon>
        <taxon>Fungi</taxon>
        <taxon>Dikarya</taxon>
        <taxon>Ascomycota</taxon>
        <taxon>Pezizomycotina</taxon>
        <taxon>Dothideomycetes</taxon>
        <taxon>Dothideomycetidae</taxon>
        <taxon>Dothideales</taxon>
        <taxon>Saccotheciaceae</taxon>
        <taxon>Aureobasidium</taxon>
    </lineage>
</organism>
<name>A0A074X7Z4_AURPU</name>
<reference evidence="4 5" key="1">
    <citation type="journal article" date="2014" name="BMC Genomics">
        <title>Genome sequencing of four Aureobasidium pullulans varieties: biotechnological potential, stress tolerance, and description of new species.</title>
        <authorList>
            <person name="Gostin Ar C."/>
            <person name="Ohm R.A."/>
            <person name="Kogej T."/>
            <person name="Sonjak S."/>
            <person name="Turk M."/>
            <person name="Zajc J."/>
            <person name="Zalar P."/>
            <person name="Grube M."/>
            <person name="Sun H."/>
            <person name="Han J."/>
            <person name="Sharma A."/>
            <person name="Chiniquy J."/>
            <person name="Ngan C.Y."/>
            <person name="Lipzen A."/>
            <person name="Barry K."/>
            <person name="Grigoriev I.V."/>
            <person name="Gunde-Cimerman N."/>
        </authorList>
    </citation>
    <scope>NUCLEOTIDE SEQUENCE [LARGE SCALE GENOMIC DNA]</scope>
    <source>
        <strain evidence="4 5">EXF-150</strain>
    </source>
</reference>
<dbReference type="InterPro" id="IPR008030">
    <property type="entry name" value="NmrA-like"/>
</dbReference>
<dbReference type="HOGENOM" id="CLU_044876_3_1_1"/>
<dbReference type="InterPro" id="IPR036291">
    <property type="entry name" value="NAD(P)-bd_dom_sf"/>
</dbReference>
<dbReference type="RefSeq" id="XP_029756076.1">
    <property type="nucleotide sequence ID" value="XM_029908094.1"/>
</dbReference>
<dbReference type="OrthoDB" id="419598at2759"/>
<gene>
    <name evidence="4" type="ORF">M438DRAFT_369135</name>
</gene>
<evidence type="ECO:0000256" key="1">
    <source>
        <dbReference type="ARBA" id="ARBA00022857"/>
    </source>
</evidence>
<dbReference type="AlphaFoldDB" id="A0A074X7Z4"/>
<dbReference type="GO" id="GO:0016491">
    <property type="term" value="F:oxidoreductase activity"/>
    <property type="evidence" value="ECO:0007669"/>
    <property type="project" value="UniProtKB-KW"/>
</dbReference>
<dbReference type="PANTHER" id="PTHR47706">
    <property type="entry name" value="NMRA-LIKE FAMILY PROTEIN"/>
    <property type="match status" value="1"/>
</dbReference>
<evidence type="ECO:0000259" key="3">
    <source>
        <dbReference type="Pfam" id="PF05368"/>
    </source>
</evidence>
<evidence type="ECO:0000313" key="5">
    <source>
        <dbReference type="Proteomes" id="UP000030706"/>
    </source>
</evidence>
<dbReference type="Pfam" id="PF05368">
    <property type="entry name" value="NmrA"/>
    <property type="match status" value="1"/>
</dbReference>
<dbReference type="STRING" id="1043002.A0A074X7Z4"/>
<keyword evidence="1" id="KW-0521">NADP</keyword>
<keyword evidence="5" id="KW-1185">Reference proteome</keyword>
<dbReference type="SUPFAM" id="SSF51735">
    <property type="entry name" value="NAD(P)-binding Rossmann-fold domains"/>
    <property type="match status" value="1"/>
</dbReference>
<dbReference type="EMBL" id="KL585002">
    <property type="protein sequence ID" value="KEQ79889.1"/>
    <property type="molecule type" value="Genomic_DNA"/>
</dbReference>
<dbReference type="Gene3D" id="3.90.25.10">
    <property type="entry name" value="UDP-galactose 4-epimerase, domain 1"/>
    <property type="match status" value="1"/>
</dbReference>
<dbReference type="PANTHER" id="PTHR47706:SF1">
    <property type="entry name" value="CIPA-LIKE, PUTATIVE (AFU_ORTHOLOGUE AFUA_1G12460)-RELATED"/>
    <property type="match status" value="1"/>
</dbReference>
<dbReference type="Gene3D" id="3.40.50.720">
    <property type="entry name" value="NAD(P)-binding Rossmann-like Domain"/>
    <property type="match status" value="1"/>
</dbReference>
<feature type="domain" description="NmrA-like" evidence="3">
    <location>
        <begin position="11"/>
        <end position="264"/>
    </location>
</feature>
<evidence type="ECO:0000313" key="4">
    <source>
        <dbReference type="EMBL" id="KEQ79889.1"/>
    </source>
</evidence>
<dbReference type="InterPro" id="IPR051609">
    <property type="entry name" value="NmrA/Isoflavone_reductase-like"/>
</dbReference>
<proteinExistence type="predicted"/>
<dbReference type="GeneID" id="40750400"/>
<keyword evidence="2" id="KW-0560">Oxidoreductase</keyword>
<evidence type="ECO:0000256" key="2">
    <source>
        <dbReference type="ARBA" id="ARBA00023002"/>
    </source>
</evidence>
<protein>
    <submittedName>
        <fullName evidence="4">NAD(P)-binding protein</fullName>
    </submittedName>
</protein>
<sequence length="320" mass="35532">MDGLKNIAWVGTGPMGLPMLERTTATGKFNIKLLVRNQISSYANIPKGVQSIHQVNYYDHESLVEHLQGQDIVIVFTSFVPGNELDRKQIALVNAAIDAGVKYFIPSEWAPDTAGRMGSVQDGHGPTLPTDMVLAPKRVTHNYLLCRAAEKKLNFCVIYPGVLFELGFANGIFGFDFTNNTACLPDNGINPFSTTTLDTLSKVVISLFENPSLISNKFYHVADGVLTQQDVFLVVEKETGVSWARTSYSTSEVRKAALANMEEGVYGPTEYMHSLMTPFFGGLQVSRHLDNRELKVRDGEVDIREEVVRLVRKQLADKKE</sequence>
<dbReference type="Proteomes" id="UP000030706">
    <property type="component" value="Unassembled WGS sequence"/>
</dbReference>